<reference evidence="8" key="1">
    <citation type="journal article" date="2010" name="Genome Biol.">
        <title>Genome sequence of the necrotrophic plant pathogen Pythium ultimum reveals original pathogenicity mechanisms and effector repertoire.</title>
        <authorList>
            <person name="Levesque C.A."/>
            <person name="Brouwer H."/>
            <person name="Cano L."/>
            <person name="Hamilton J.P."/>
            <person name="Holt C."/>
            <person name="Huitema E."/>
            <person name="Raffaele S."/>
            <person name="Robideau G.P."/>
            <person name="Thines M."/>
            <person name="Win J."/>
            <person name="Zerillo M.M."/>
            <person name="Beakes G.W."/>
            <person name="Boore J.L."/>
            <person name="Busam D."/>
            <person name="Dumas B."/>
            <person name="Ferriera S."/>
            <person name="Fuerstenberg S.I."/>
            <person name="Gachon C.M."/>
            <person name="Gaulin E."/>
            <person name="Govers F."/>
            <person name="Grenville-Briggs L."/>
            <person name="Horner N."/>
            <person name="Hostetler J."/>
            <person name="Jiang R.H."/>
            <person name="Johnson J."/>
            <person name="Krajaejun T."/>
            <person name="Lin H."/>
            <person name="Meijer H.J."/>
            <person name="Moore B."/>
            <person name="Morris P."/>
            <person name="Phuntmart V."/>
            <person name="Puiu D."/>
            <person name="Shetty J."/>
            <person name="Stajich J.E."/>
            <person name="Tripathy S."/>
            <person name="Wawra S."/>
            <person name="van West P."/>
            <person name="Whitty B.R."/>
            <person name="Coutinho P.M."/>
            <person name="Henrissat B."/>
            <person name="Martin F."/>
            <person name="Thomas P.D."/>
            <person name="Tyler B.M."/>
            <person name="De Vries R.P."/>
            <person name="Kamoun S."/>
            <person name="Yandell M."/>
            <person name="Tisserat N."/>
            <person name="Buell C.R."/>
        </authorList>
    </citation>
    <scope>NUCLEOTIDE SEQUENCE</scope>
    <source>
        <strain evidence="8">DAOM:BR144</strain>
    </source>
</reference>
<evidence type="ECO:0000256" key="1">
    <source>
        <dbReference type="ARBA" id="ARBA00004123"/>
    </source>
</evidence>
<protein>
    <submittedName>
        <fullName evidence="7">Uncharacterized protein</fullName>
    </submittedName>
</protein>
<sequence>MAMYTKMTSTGSSLIVNPRTISKELEQKIAASIAGVIARHDAAKLTTKLVRQAVEKDIHVSLTNHKELLKRLMHQEFRKIKAMKVAKRVAPEAWKSKVRKEAIQKGLRHVYTTLRDDEKLFAQFGLHALQTLYDLQCVETDETLRMSALYARLLGALWLKRKQQHASCDWATGTIPTAVVEILKSVFIVERLGISHSRRVELLEFFDSAQPVYSPVHYFGWNPAAGPPVSDESSTLYEKMANALLGTYVAHLLNVPLGCTFAQLFQYLPGMYPYKAPDELSPKAYRDQVLLVTTIVMVVTNFGSLCCEPELLPHEYFFLRHHLVYHLAQQDIVLVGETLRALKCFEGSENLVQVRRGMAFLLLSQQKDGSWNNAIEKGVDAAQTYFSTMNAIWALSEPKMIGFAPSHPEIAPLLEVYVNTDIAPHLKTAATASTAAISKKSAIAEEATPSSPSTTTAAPQSSSKPPSSENAGSEAANEATTTFDSGASEESLATQVRFLQGMLEKDGGNVKAVSSTLATHVLNTLAGLVLNVEILKTTGVGRVINKLRKHASPEVAKSATQLVAKWKKDLL</sequence>
<dbReference type="HOGENOM" id="CLU_040492_0_0_1"/>
<evidence type="ECO:0000259" key="5">
    <source>
        <dbReference type="PROSITE" id="PS51319"/>
    </source>
</evidence>
<keyword evidence="8" id="KW-1185">Reference proteome</keyword>
<evidence type="ECO:0000313" key="7">
    <source>
        <dbReference type="EnsemblProtists" id="PYU1_T009563"/>
    </source>
</evidence>
<feature type="region of interest" description="Disordered" evidence="4">
    <location>
        <begin position="443"/>
        <end position="488"/>
    </location>
</feature>
<dbReference type="InterPro" id="IPR014876">
    <property type="entry name" value="DEK_C"/>
</dbReference>
<dbReference type="CDD" id="cd00183">
    <property type="entry name" value="TFIIS_I"/>
    <property type="match status" value="1"/>
</dbReference>
<reference evidence="8" key="2">
    <citation type="submission" date="2010-04" db="EMBL/GenBank/DDBJ databases">
        <authorList>
            <person name="Buell R."/>
            <person name="Hamilton J."/>
            <person name="Hostetler J."/>
        </authorList>
    </citation>
    <scope>NUCLEOTIDE SEQUENCE [LARGE SCALE GENOMIC DNA]</scope>
    <source>
        <strain evidence="8">DAOM:BR144</strain>
    </source>
</reference>
<dbReference type="EMBL" id="GL376622">
    <property type="status" value="NOT_ANNOTATED_CDS"/>
    <property type="molecule type" value="Genomic_DNA"/>
</dbReference>
<dbReference type="AlphaFoldDB" id="K3WX65"/>
<dbReference type="SMART" id="SM00509">
    <property type="entry name" value="TFS2N"/>
    <property type="match status" value="1"/>
</dbReference>
<feature type="domain" description="DEK-C" evidence="6">
    <location>
        <begin position="23"/>
        <end position="78"/>
    </location>
</feature>
<feature type="domain" description="TFIIS N-terminal" evidence="5">
    <location>
        <begin position="494"/>
        <end position="571"/>
    </location>
</feature>
<dbReference type="PROSITE" id="PS51319">
    <property type="entry name" value="TFIIS_N"/>
    <property type="match status" value="1"/>
</dbReference>
<accession>K3WX65</accession>
<dbReference type="eggNOG" id="ENOG502QRYI">
    <property type="taxonomic scope" value="Eukaryota"/>
</dbReference>
<dbReference type="InParanoid" id="K3WX65"/>
<dbReference type="InterPro" id="IPR003617">
    <property type="entry name" value="TFIIS/CRSP70_N_sub"/>
</dbReference>
<dbReference type="PROSITE" id="PS51998">
    <property type="entry name" value="DEK_C"/>
    <property type="match status" value="1"/>
</dbReference>
<evidence type="ECO:0000313" key="8">
    <source>
        <dbReference type="Proteomes" id="UP000019132"/>
    </source>
</evidence>
<organism evidence="7 8">
    <name type="scientific">Globisporangium ultimum (strain ATCC 200006 / CBS 805.95 / DAOM BR144)</name>
    <name type="common">Pythium ultimum</name>
    <dbReference type="NCBI Taxonomy" id="431595"/>
    <lineage>
        <taxon>Eukaryota</taxon>
        <taxon>Sar</taxon>
        <taxon>Stramenopiles</taxon>
        <taxon>Oomycota</taxon>
        <taxon>Peronosporomycetes</taxon>
        <taxon>Pythiales</taxon>
        <taxon>Pythiaceae</taxon>
        <taxon>Globisporangium</taxon>
    </lineage>
</organism>
<dbReference type="VEuPathDB" id="FungiDB:PYU1_G009545"/>
<evidence type="ECO:0000256" key="2">
    <source>
        <dbReference type="ARBA" id="ARBA00023242"/>
    </source>
</evidence>
<dbReference type="GO" id="GO:0005634">
    <property type="term" value="C:nucleus"/>
    <property type="evidence" value="ECO:0007669"/>
    <property type="project" value="UniProtKB-SubCell"/>
</dbReference>
<dbReference type="InterPro" id="IPR017923">
    <property type="entry name" value="TFIIS_N"/>
</dbReference>
<dbReference type="EnsemblProtists" id="PYU1_T009563">
    <property type="protein sequence ID" value="PYU1_T009563"/>
    <property type="gene ID" value="PYU1_G009545"/>
</dbReference>
<dbReference type="InterPro" id="IPR035441">
    <property type="entry name" value="TFIIS/LEDGF_dom_sf"/>
</dbReference>
<dbReference type="Pfam" id="PF08766">
    <property type="entry name" value="DEK_C"/>
    <property type="match status" value="1"/>
</dbReference>
<dbReference type="STRING" id="431595.K3WX65"/>
<dbReference type="Gene3D" id="1.50.10.20">
    <property type="match status" value="1"/>
</dbReference>
<dbReference type="Pfam" id="PF08711">
    <property type="entry name" value="Med26"/>
    <property type="match status" value="1"/>
</dbReference>
<comment type="subcellular location">
    <subcellularLocation>
        <location evidence="1 3">Nucleus</location>
    </subcellularLocation>
</comment>
<keyword evidence="2 3" id="KW-0539">Nucleus</keyword>
<dbReference type="SUPFAM" id="SSF47676">
    <property type="entry name" value="Conserved domain common to transcription factors TFIIS, elongin A, CRSP70"/>
    <property type="match status" value="1"/>
</dbReference>
<evidence type="ECO:0000256" key="3">
    <source>
        <dbReference type="PROSITE-ProRule" id="PRU00649"/>
    </source>
</evidence>
<reference evidence="7" key="3">
    <citation type="submission" date="2015-02" db="UniProtKB">
        <authorList>
            <consortium name="EnsemblProtists"/>
        </authorList>
    </citation>
    <scope>IDENTIFICATION</scope>
    <source>
        <strain evidence="7">DAOM BR144</strain>
    </source>
</reference>
<name>K3WX65_GLOUD</name>
<dbReference type="Proteomes" id="UP000019132">
    <property type="component" value="Unassembled WGS sequence"/>
</dbReference>
<dbReference type="Gene3D" id="1.20.930.10">
    <property type="entry name" value="Conserved domain common to transcription factors TFIIS, elongin A, CRSP70"/>
    <property type="match status" value="1"/>
</dbReference>
<evidence type="ECO:0000259" key="6">
    <source>
        <dbReference type="PROSITE" id="PS51998"/>
    </source>
</evidence>
<feature type="compositionally biased region" description="Low complexity" evidence="4">
    <location>
        <begin position="443"/>
        <end position="482"/>
    </location>
</feature>
<evidence type="ECO:0000256" key="4">
    <source>
        <dbReference type="SAM" id="MobiDB-lite"/>
    </source>
</evidence>
<dbReference type="OMA" id="WALCEPH"/>
<proteinExistence type="predicted"/>